<keyword evidence="11" id="KW-0175">Coiled coil</keyword>
<protein>
    <submittedName>
        <fullName evidence="14">Porin</fullName>
    </submittedName>
</protein>
<name>A0ABS9K060_9RHOO</name>
<evidence type="ECO:0000256" key="10">
    <source>
        <dbReference type="ARBA" id="ARBA00023237"/>
    </source>
</evidence>
<gene>
    <name evidence="14" type="ORF">LZ012_05965</name>
</gene>
<feature type="chain" id="PRO_5047017509" evidence="12">
    <location>
        <begin position="25"/>
        <end position="392"/>
    </location>
</feature>
<keyword evidence="4" id="KW-1134">Transmembrane beta strand</keyword>
<evidence type="ECO:0000256" key="9">
    <source>
        <dbReference type="ARBA" id="ARBA00023136"/>
    </source>
</evidence>
<evidence type="ECO:0000256" key="5">
    <source>
        <dbReference type="ARBA" id="ARBA00022692"/>
    </source>
</evidence>
<dbReference type="PANTHER" id="PTHR34501:SF9">
    <property type="entry name" value="MAJOR OUTER MEMBRANE PROTEIN P.IA"/>
    <property type="match status" value="1"/>
</dbReference>
<proteinExistence type="predicted"/>
<keyword evidence="8" id="KW-0626">Porin</keyword>
<keyword evidence="6 12" id="KW-0732">Signal</keyword>
<dbReference type="InterPro" id="IPR033900">
    <property type="entry name" value="Gram_neg_porin_domain"/>
</dbReference>
<evidence type="ECO:0000256" key="11">
    <source>
        <dbReference type="SAM" id="Coils"/>
    </source>
</evidence>
<keyword evidence="7" id="KW-0406">Ion transport</keyword>
<dbReference type="CDD" id="cd00342">
    <property type="entry name" value="gram_neg_porins"/>
    <property type="match status" value="1"/>
</dbReference>
<evidence type="ECO:0000256" key="1">
    <source>
        <dbReference type="ARBA" id="ARBA00004571"/>
    </source>
</evidence>
<keyword evidence="15" id="KW-1185">Reference proteome</keyword>
<sequence>MKKIVIALAGAGLIASLSPLTAQASELDDMKQALQKLQDRIAQLEAKKEEPRPAANSVPLLSGTALGGNPSATLYGKLDLFTEYNSGGNKGDRLALESGGLNGSRLGVKGGADIKDGLRAIYQLEAGFFANKGTLAQGGRFFGRQAYAGVESTTWGRLTAGRQYSPMYNSVIAYDAFEQGYGSPTTDGNVSTGGTRFDSALVYATPTWAGLSATAMLALGGETGKSSDAAALAVNYENGPLGLTCAYQRDDHNGTATAVVKNAFVGASYQVRNTKLLAGFGRATTDNDNGINTARREWMVGSRTAATPTGQLLLAYAEGRTADASPNDKGRVATAGWVESISAQSRVYGIVSAHKNAAGSALVPMGTSSAGNYVVNPGDSAYGLALGYQYAF</sequence>
<feature type="signal peptide" evidence="12">
    <location>
        <begin position="1"/>
        <end position="24"/>
    </location>
</feature>
<feature type="coiled-coil region" evidence="11">
    <location>
        <begin position="20"/>
        <end position="50"/>
    </location>
</feature>
<comment type="caution">
    <text evidence="14">The sequence shown here is derived from an EMBL/GenBank/DDBJ whole genome shotgun (WGS) entry which is preliminary data.</text>
</comment>
<evidence type="ECO:0000256" key="12">
    <source>
        <dbReference type="SAM" id="SignalP"/>
    </source>
</evidence>
<comment type="subunit">
    <text evidence="2">Homotrimer.</text>
</comment>
<evidence type="ECO:0000256" key="3">
    <source>
        <dbReference type="ARBA" id="ARBA00022448"/>
    </source>
</evidence>
<evidence type="ECO:0000259" key="13">
    <source>
        <dbReference type="Pfam" id="PF13609"/>
    </source>
</evidence>
<comment type="subcellular location">
    <subcellularLocation>
        <location evidence="1">Cell outer membrane</location>
        <topology evidence="1">Multi-pass membrane protein</topology>
    </subcellularLocation>
</comment>
<reference evidence="14" key="1">
    <citation type="submission" date="2022-01" db="EMBL/GenBank/DDBJ databases">
        <authorList>
            <person name="Jo J.-H."/>
            <person name="Im W.-T."/>
        </authorList>
    </citation>
    <scope>NUCLEOTIDE SEQUENCE</scope>
    <source>
        <strain evidence="14">XY25</strain>
    </source>
</reference>
<evidence type="ECO:0000313" key="15">
    <source>
        <dbReference type="Proteomes" id="UP001165384"/>
    </source>
</evidence>
<dbReference type="InterPro" id="IPR050298">
    <property type="entry name" value="Gram-neg_bact_OMP"/>
</dbReference>
<keyword evidence="10" id="KW-0998">Cell outer membrane</keyword>
<dbReference type="PANTHER" id="PTHR34501">
    <property type="entry name" value="PROTEIN YDDL-RELATED"/>
    <property type="match status" value="1"/>
</dbReference>
<accession>A0ABS9K060</accession>
<dbReference type="Pfam" id="PF13609">
    <property type="entry name" value="Porin_4"/>
    <property type="match status" value="1"/>
</dbReference>
<dbReference type="EMBL" id="JAKLTN010000001">
    <property type="protein sequence ID" value="MCG2576539.1"/>
    <property type="molecule type" value="Genomic_DNA"/>
</dbReference>
<dbReference type="Gene3D" id="2.40.160.10">
    <property type="entry name" value="Porin"/>
    <property type="match status" value="1"/>
</dbReference>
<keyword evidence="3" id="KW-0813">Transport</keyword>
<evidence type="ECO:0000313" key="14">
    <source>
        <dbReference type="EMBL" id="MCG2576539.1"/>
    </source>
</evidence>
<dbReference type="InterPro" id="IPR023614">
    <property type="entry name" value="Porin_dom_sf"/>
</dbReference>
<organism evidence="14 15">
    <name type="scientific">Dechloromonas hankyongensis</name>
    <dbReference type="NCBI Taxonomy" id="2908002"/>
    <lineage>
        <taxon>Bacteria</taxon>
        <taxon>Pseudomonadati</taxon>
        <taxon>Pseudomonadota</taxon>
        <taxon>Betaproteobacteria</taxon>
        <taxon>Rhodocyclales</taxon>
        <taxon>Azonexaceae</taxon>
        <taxon>Dechloromonas</taxon>
    </lineage>
</organism>
<dbReference type="Proteomes" id="UP001165384">
    <property type="component" value="Unassembled WGS sequence"/>
</dbReference>
<feature type="domain" description="Porin" evidence="13">
    <location>
        <begin position="60"/>
        <end position="325"/>
    </location>
</feature>
<evidence type="ECO:0000256" key="6">
    <source>
        <dbReference type="ARBA" id="ARBA00022729"/>
    </source>
</evidence>
<evidence type="ECO:0000256" key="8">
    <source>
        <dbReference type="ARBA" id="ARBA00023114"/>
    </source>
</evidence>
<evidence type="ECO:0000256" key="2">
    <source>
        <dbReference type="ARBA" id="ARBA00011233"/>
    </source>
</evidence>
<evidence type="ECO:0000256" key="4">
    <source>
        <dbReference type="ARBA" id="ARBA00022452"/>
    </source>
</evidence>
<dbReference type="SUPFAM" id="SSF56935">
    <property type="entry name" value="Porins"/>
    <property type="match status" value="1"/>
</dbReference>
<keyword evidence="5" id="KW-0812">Transmembrane</keyword>
<keyword evidence="9" id="KW-0472">Membrane</keyword>
<dbReference type="RefSeq" id="WP_275708580.1">
    <property type="nucleotide sequence ID" value="NZ_JAKLTN010000001.1"/>
</dbReference>
<evidence type="ECO:0000256" key="7">
    <source>
        <dbReference type="ARBA" id="ARBA00023065"/>
    </source>
</evidence>